<evidence type="ECO:0000256" key="1">
    <source>
        <dbReference type="SAM" id="MobiDB-lite"/>
    </source>
</evidence>
<comment type="caution">
    <text evidence="3">The sequence shown here is derived from an EMBL/GenBank/DDBJ whole genome shotgun (WGS) entry which is preliminary data.</text>
</comment>
<feature type="transmembrane region" description="Helical" evidence="2">
    <location>
        <begin position="109"/>
        <end position="129"/>
    </location>
</feature>
<keyword evidence="4" id="KW-1185">Reference proteome</keyword>
<name>A0AAD9MBL0_9PEZI</name>
<keyword evidence="2" id="KW-0472">Membrane</keyword>
<feature type="transmembrane region" description="Helical" evidence="2">
    <location>
        <begin position="141"/>
        <end position="163"/>
    </location>
</feature>
<sequence>MAHYDDDDDHEEATAFDPSLIDDTAANSRHPRRAWDLDNMDTTPIISSAHTHNGRLPPVDPYTDPLAALAADKAQFRAAYTNQRRRVHVHGQLARASCLPERVLTRLHLHRLFGVLAWLLVAAGECAAAQARAARAQTADVLACAVGALAVGLRGVVIVFAAAAGAARRGVPLRFAVRVLALWLLACALQSLGPAAAQWAQRVTPRERGQTNG</sequence>
<protein>
    <submittedName>
        <fullName evidence="3">Uncharacterized protein</fullName>
    </submittedName>
</protein>
<organism evidence="3 4">
    <name type="scientific">Phyllachora maydis</name>
    <dbReference type="NCBI Taxonomy" id="1825666"/>
    <lineage>
        <taxon>Eukaryota</taxon>
        <taxon>Fungi</taxon>
        <taxon>Dikarya</taxon>
        <taxon>Ascomycota</taxon>
        <taxon>Pezizomycotina</taxon>
        <taxon>Sordariomycetes</taxon>
        <taxon>Sordariomycetidae</taxon>
        <taxon>Phyllachorales</taxon>
        <taxon>Phyllachoraceae</taxon>
        <taxon>Phyllachora</taxon>
    </lineage>
</organism>
<dbReference type="EMBL" id="JAQQPM010000002">
    <property type="protein sequence ID" value="KAK2068985.1"/>
    <property type="molecule type" value="Genomic_DNA"/>
</dbReference>
<feature type="transmembrane region" description="Helical" evidence="2">
    <location>
        <begin position="175"/>
        <end position="197"/>
    </location>
</feature>
<dbReference type="AlphaFoldDB" id="A0AAD9MBL0"/>
<proteinExistence type="predicted"/>
<feature type="region of interest" description="Disordered" evidence="1">
    <location>
        <begin position="1"/>
        <end position="24"/>
    </location>
</feature>
<feature type="compositionally biased region" description="Acidic residues" evidence="1">
    <location>
        <begin position="1"/>
        <end position="11"/>
    </location>
</feature>
<keyword evidence="2" id="KW-1133">Transmembrane helix</keyword>
<gene>
    <name evidence="3" type="ORF">P8C59_003595</name>
</gene>
<evidence type="ECO:0000256" key="2">
    <source>
        <dbReference type="SAM" id="Phobius"/>
    </source>
</evidence>
<accession>A0AAD9MBL0</accession>
<evidence type="ECO:0000313" key="4">
    <source>
        <dbReference type="Proteomes" id="UP001217918"/>
    </source>
</evidence>
<reference evidence="3" key="1">
    <citation type="journal article" date="2023" name="Mol. Plant Microbe Interact.">
        <title>Elucidating the Obligate Nature and Biological Capacity of an Invasive Fungal Corn Pathogen.</title>
        <authorList>
            <person name="MacCready J.S."/>
            <person name="Roggenkamp E.M."/>
            <person name="Gdanetz K."/>
            <person name="Chilvers M.I."/>
        </authorList>
    </citation>
    <scope>NUCLEOTIDE SEQUENCE</scope>
    <source>
        <strain evidence="3">PM02</strain>
    </source>
</reference>
<dbReference type="Proteomes" id="UP001217918">
    <property type="component" value="Unassembled WGS sequence"/>
</dbReference>
<keyword evidence="2" id="KW-0812">Transmembrane</keyword>
<evidence type="ECO:0000313" key="3">
    <source>
        <dbReference type="EMBL" id="KAK2068985.1"/>
    </source>
</evidence>